<proteinExistence type="predicted"/>
<reference evidence="1 2" key="1">
    <citation type="submission" date="2024-09" db="EMBL/GenBank/DDBJ databases">
        <authorList>
            <person name="Sun Q."/>
            <person name="Mori K."/>
        </authorList>
    </citation>
    <scope>NUCLEOTIDE SEQUENCE [LARGE SCALE GENOMIC DNA]</scope>
    <source>
        <strain evidence="1 2">KCTC 23315</strain>
    </source>
</reference>
<comment type="caution">
    <text evidence="1">The sequence shown here is derived from an EMBL/GenBank/DDBJ whole genome shotgun (WGS) entry which is preliminary data.</text>
</comment>
<name>A0ABV6BH77_9GAMM</name>
<dbReference type="Proteomes" id="UP001589813">
    <property type="component" value="Unassembled WGS sequence"/>
</dbReference>
<organism evidence="1 2">
    <name type="scientific">Rheinheimera tilapiae</name>
    <dbReference type="NCBI Taxonomy" id="875043"/>
    <lineage>
        <taxon>Bacteria</taxon>
        <taxon>Pseudomonadati</taxon>
        <taxon>Pseudomonadota</taxon>
        <taxon>Gammaproteobacteria</taxon>
        <taxon>Chromatiales</taxon>
        <taxon>Chromatiaceae</taxon>
        <taxon>Rheinheimera</taxon>
    </lineage>
</organism>
<keyword evidence="1" id="KW-0449">Lipoprotein</keyword>
<dbReference type="EMBL" id="JBHLXP010000005">
    <property type="protein sequence ID" value="MFC0050223.1"/>
    <property type="molecule type" value="Genomic_DNA"/>
</dbReference>
<evidence type="ECO:0000313" key="1">
    <source>
        <dbReference type="EMBL" id="MFC0050223.1"/>
    </source>
</evidence>
<dbReference type="InterPro" id="IPR007293">
    <property type="entry name" value="FlgP"/>
</dbReference>
<protein>
    <submittedName>
        <fullName evidence="1">LPP20 family lipoprotein</fullName>
    </submittedName>
</protein>
<dbReference type="PIRSF" id="PIRSF028687">
    <property type="entry name" value="UCP028687"/>
    <property type="match status" value="1"/>
</dbReference>
<evidence type="ECO:0000313" key="2">
    <source>
        <dbReference type="Proteomes" id="UP001589813"/>
    </source>
</evidence>
<dbReference type="RefSeq" id="WP_377247604.1">
    <property type="nucleotide sequence ID" value="NZ_JBHLXP010000005.1"/>
</dbReference>
<keyword evidence="2" id="KW-1185">Reference proteome</keyword>
<accession>A0ABV6BH77</accession>
<sequence length="165" mass="19022">MLELYATHLLIRRIQMRLMFIFLSLGLLSGCSMFYDREVQWETVPPKTFPVLKAVGYAPLAEQKADSAEQRMLMAIKASKLEAYRELAEQVYGQKVDYKVTMQQAVIGNDKLKASVQGIIKGARVVKTYPVGEFYATEMELDFKQVYEIYQNSAPVRRIKSVKYY</sequence>
<gene>
    <name evidence="1" type="ORF">ACFFJP_18125</name>
</gene>